<sequence>MGWIMSMIKMLKKRRKVMLEPHFMKVCGLRSKARTLKCKKEQNKLKKGRKASLMIAKSTWRIVELPLAHLILQYTVPGTREIWANYIPYQRIAESINEARLYH</sequence>
<organism evidence="1 2">
    <name type="scientific">Solanum commersonii</name>
    <name type="common">Commerson's wild potato</name>
    <name type="synonym">Commerson's nightshade</name>
    <dbReference type="NCBI Taxonomy" id="4109"/>
    <lineage>
        <taxon>Eukaryota</taxon>
        <taxon>Viridiplantae</taxon>
        <taxon>Streptophyta</taxon>
        <taxon>Embryophyta</taxon>
        <taxon>Tracheophyta</taxon>
        <taxon>Spermatophyta</taxon>
        <taxon>Magnoliopsida</taxon>
        <taxon>eudicotyledons</taxon>
        <taxon>Gunneridae</taxon>
        <taxon>Pentapetalae</taxon>
        <taxon>asterids</taxon>
        <taxon>lamiids</taxon>
        <taxon>Solanales</taxon>
        <taxon>Solanaceae</taxon>
        <taxon>Solanoideae</taxon>
        <taxon>Solaneae</taxon>
        <taxon>Solanum</taxon>
    </lineage>
</organism>
<accession>A0A9J6B3L4</accession>
<reference evidence="1 2" key="1">
    <citation type="submission" date="2020-09" db="EMBL/GenBank/DDBJ databases">
        <title>De no assembly of potato wild relative species, Solanum commersonii.</title>
        <authorList>
            <person name="Cho K."/>
        </authorList>
    </citation>
    <scope>NUCLEOTIDE SEQUENCE [LARGE SCALE GENOMIC DNA]</scope>
    <source>
        <strain evidence="1">LZ3.2</strain>
        <tissue evidence="1">Leaf</tissue>
    </source>
</reference>
<keyword evidence="2" id="KW-1185">Reference proteome</keyword>
<dbReference type="Proteomes" id="UP000824120">
    <property type="component" value="Chromosome 1"/>
</dbReference>
<evidence type="ECO:0000313" key="2">
    <source>
        <dbReference type="Proteomes" id="UP000824120"/>
    </source>
</evidence>
<name>A0A9J6B3L4_SOLCO</name>
<evidence type="ECO:0000313" key="1">
    <source>
        <dbReference type="EMBL" id="KAG5631211.1"/>
    </source>
</evidence>
<dbReference type="EMBL" id="JACXVP010000001">
    <property type="protein sequence ID" value="KAG5631211.1"/>
    <property type="molecule type" value="Genomic_DNA"/>
</dbReference>
<gene>
    <name evidence="1" type="ORF">H5410_002928</name>
</gene>
<protein>
    <submittedName>
        <fullName evidence="1">Uncharacterized protein</fullName>
    </submittedName>
</protein>
<proteinExistence type="predicted"/>
<dbReference type="AlphaFoldDB" id="A0A9J6B3L4"/>
<comment type="caution">
    <text evidence="1">The sequence shown here is derived from an EMBL/GenBank/DDBJ whole genome shotgun (WGS) entry which is preliminary data.</text>
</comment>